<evidence type="ECO:0000256" key="5">
    <source>
        <dbReference type="ARBA" id="ARBA00023098"/>
    </source>
</evidence>
<keyword evidence="8" id="KW-1185">Reference proteome</keyword>
<evidence type="ECO:0000256" key="2">
    <source>
        <dbReference type="ARBA" id="ARBA00022603"/>
    </source>
</evidence>
<gene>
    <name evidence="7" type="ORF">A4W93_14330</name>
</gene>
<dbReference type="SUPFAM" id="SSF53335">
    <property type="entry name" value="S-adenosyl-L-methionine-dependent methyltransferases"/>
    <property type="match status" value="1"/>
</dbReference>
<keyword evidence="4" id="KW-0949">S-adenosyl-L-methionine</keyword>
<dbReference type="PANTHER" id="PTHR43667">
    <property type="entry name" value="CYCLOPROPANE-FATTY-ACYL-PHOSPHOLIPID SYNTHASE"/>
    <property type="match status" value="1"/>
</dbReference>
<evidence type="ECO:0000313" key="7">
    <source>
        <dbReference type="EMBL" id="ARN23887.1"/>
    </source>
</evidence>
<dbReference type="PANTHER" id="PTHR43667:SF1">
    <property type="entry name" value="CYCLOPROPANE-FATTY-ACYL-PHOSPHOLIPID SYNTHASE"/>
    <property type="match status" value="1"/>
</dbReference>
<dbReference type="Proteomes" id="UP000193427">
    <property type="component" value="Chromosome"/>
</dbReference>
<evidence type="ECO:0000256" key="3">
    <source>
        <dbReference type="ARBA" id="ARBA00022679"/>
    </source>
</evidence>
<dbReference type="Gene3D" id="3.40.50.150">
    <property type="entry name" value="Vaccinia Virus protein VP39"/>
    <property type="match status" value="1"/>
</dbReference>
<comment type="similarity">
    <text evidence="1">Belongs to the CFA/CMAS family.</text>
</comment>
<name>A0A1W6LI66_9BURK</name>
<evidence type="ECO:0000256" key="1">
    <source>
        <dbReference type="ARBA" id="ARBA00010815"/>
    </source>
</evidence>
<dbReference type="EMBL" id="CP015118">
    <property type="protein sequence ID" value="ARN23887.1"/>
    <property type="molecule type" value="Genomic_DNA"/>
</dbReference>
<keyword evidence="5" id="KW-0443">Lipid metabolism</keyword>
<dbReference type="CDD" id="cd02440">
    <property type="entry name" value="AdoMet_MTases"/>
    <property type="match status" value="1"/>
</dbReference>
<dbReference type="Pfam" id="PF02353">
    <property type="entry name" value="CMAS"/>
    <property type="match status" value="1"/>
</dbReference>
<dbReference type="AlphaFoldDB" id="A0A1W6LI66"/>
<dbReference type="PIRSF" id="PIRSF003085">
    <property type="entry name" value="CMAS"/>
    <property type="match status" value="1"/>
</dbReference>
<evidence type="ECO:0000313" key="8">
    <source>
        <dbReference type="Proteomes" id="UP000193427"/>
    </source>
</evidence>
<dbReference type="InterPro" id="IPR029063">
    <property type="entry name" value="SAM-dependent_MTases_sf"/>
</dbReference>
<dbReference type="InterPro" id="IPR003333">
    <property type="entry name" value="CMAS"/>
</dbReference>
<keyword evidence="2" id="KW-0489">Methyltransferase</keyword>
<proteinExistence type="inferred from homology"/>
<sequence length="419" mass="47778">MERLFRAFSGHVSVRLWDGRTLALGTGQVPPEGPPFTLFCRTPNVVRSLLGGGDPLRLADAYFRGELDIEGDFFQALSLKDHVQVLRLPWQDRWRVLLTTLRMRSAAAFDQAKASLLAPQVQAHSKEENREAIGFHYDVSNDFYRLWLDERMVYSCAYFERAGMTLEQAQEAKLEHICRKLQLAPGERLLDVGCGWGALVMHAARHHGVSAHGITLSERQLQEARARIEAARLSDRVTVELRDYRDLPGECAYDKVSSIGMFEHVGLKNLPVYFETLFRQLKPGGLLLNHGITHYTEGWDKTLSTEFINRYVFPDGQLDTVGNIQRHMERADFEILDVEAWRPHYALTLRHWVARLETHHAQALAHVSEATYRVWRLYMAACALEFESGDIGVYQLLAARRIAGGTPVPMTRRHMYPPG</sequence>
<dbReference type="GO" id="GO:0008610">
    <property type="term" value="P:lipid biosynthetic process"/>
    <property type="evidence" value="ECO:0007669"/>
    <property type="project" value="InterPro"/>
</dbReference>
<keyword evidence="3" id="KW-0808">Transferase</keyword>
<dbReference type="InterPro" id="IPR050723">
    <property type="entry name" value="CFA/CMAS"/>
</dbReference>
<reference evidence="7 8" key="1">
    <citation type="submission" date="2016-04" db="EMBL/GenBank/DDBJ databases">
        <title>Complete genome sequence of natural rubber-degrading, novel Gram-negative bacterium, Rhizobacter gummiphilus strain NS21.</title>
        <authorList>
            <person name="Tabata M."/>
            <person name="Kasai D."/>
            <person name="Fukuda M."/>
        </authorList>
    </citation>
    <scope>NUCLEOTIDE SEQUENCE [LARGE SCALE GENOMIC DNA]</scope>
    <source>
        <strain evidence="7 8">NS21</strain>
    </source>
</reference>
<accession>A0A1W6LI66</accession>
<dbReference type="GO" id="GO:0008168">
    <property type="term" value="F:methyltransferase activity"/>
    <property type="evidence" value="ECO:0007669"/>
    <property type="project" value="UniProtKB-KW"/>
</dbReference>
<protein>
    <submittedName>
        <fullName evidence="7">Cyclopropane-fatty-acyl-phospholipid synthase</fullName>
    </submittedName>
</protein>
<dbReference type="KEGG" id="rgu:A4W93_14330"/>
<evidence type="ECO:0000256" key="6">
    <source>
        <dbReference type="PIRSR" id="PIRSR003085-1"/>
    </source>
</evidence>
<feature type="active site" evidence="6">
    <location>
        <position position="382"/>
    </location>
</feature>
<dbReference type="STRING" id="946333.A4W93_14330"/>
<organism evidence="7 8">
    <name type="scientific">Piscinibacter gummiphilus</name>
    <dbReference type="NCBI Taxonomy" id="946333"/>
    <lineage>
        <taxon>Bacteria</taxon>
        <taxon>Pseudomonadati</taxon>
        <taxon>Pseudomonadota</taxon>
        <taxon>Betaproteobacteria</taxon>
        <taxon>Burkholderiales</taxon>
        <taxon>Sphaerotilaceae</taxon>
        <taxon>Piscinibacter</taxon>
    </lineage>
</organism>
<dbReference type="GO" id="GO:0032259">
    <property type="term" value="P:methylation"/>
    <property type="evidence" value="ECO:0007669"/>
    <property type="project" value="UniProtKB-KW"/>
</dbReference>
<evidence type="ECO:0000256" key="4">
    <source>
        <dbReference type="ARBA" id="ARBA00022691"/>
    </source>
</evidence>